<gene>
    <name evidence="1" type="ORF">GALL_81720</name>
</gene>
<name>A0A1J5SMR4_9ZZZZ</name>
<reference evidence="1" key="1">
    <citation type="submission" date="2016-10" db="EMBL/GenBank/DDBJ databases">
        <title>Sequence of Gallionella enrichment culture.</title>
        <authorList>
            <person name="Poehlein A."/>
            <person name="Muehling M."/>
            <person name="Daniel R."/>
        </authorList>
    </citation>
    <scope>NUCLEOTIDE SEQUENCE</scope>
</reference>
<comment type="caution">
    <text evidence="1">The sequence shown here is derived from an EMBL/GenBank/DDBJ whole genome shotgun (WGS) entry which is preliminary data.</text>
</comment>
<evidence type="ECO:0000313" key="1">
    <source>
        <dbReference type="EMBL" id="OIR09767.1"/>
    </source>
</evidence>
<dbReference type="EMBL" id="MLJW01000025">
    <property type="protein sequence ID" value="OIR09767.1"/>
    <property type="molecule type" value="Genomic_DNA"/>
</dbReference>
<proteinExistence type="predicted"/>
<organism evidence="1">
    <name type="scientific">mine drainage metagenome</name>
    <dbReference type="NCBI Taxonomy" id="410659"/>
    <lineage>
        <taxon>unclassified sequences</taxon>
        <taxon>metagenomes</taxon>
        <taxon>ecological metagenomes</taxon>
    </lineage>
</organism>
<sequence>MKQSLFRYMTAEHAERFVRRGEMLFRSLSYFRDYEDEGIRSDEFEGTRLHLPVDGLKVTKVSTGEVIPLPYTFESTAKEDDIFVSCLSTTCSEFLAEKFNAKICIEIHEPIRLLALIRDALARRPSVKNKHLEYGPVKYYEPHEPPIVDWALPEKIALSKLAKYSWQSEYRIAFAINGAFNVEKVQVQLVPFGERRKPRSTDHPKQLLKLGNISKLCTVHQF</sequence>
<protein>
    <submittedName>
        <fullName evidence="1">Uncharacterized protein</fullName>
    </submittedName>
</protein>
<dbReference type="AlphaFoldDB" id="A0A1J5SMR4"/>
<accession>A0A1J5SMR4</accession>